<evidence type="ECO:0000313" key="4">
    <source>
        <dbReference type="EMBL" id="KST62171.1"/>
    </source>
</evidence>
<dbReference type="Gene3D" id="3.40.50.2300">
    <property type="match status" value="1"/>
</dbReference>
<accession>A0A0V7ZCG4</accession>
<evidence type="ECO:0000313" key="5">
    <source>
        <dbReference type="Proteomes" id="UP000053372"/>
    </source>
</evidence>
<comment type="similarity">
    <text evidence="1">Belongs to the argonaute family. Long pAgo subfamily.</text>
</comment>
<dbReference type="Gene3D" id="3.30.420.10">
    <property type="entry name" value="Ribonuclease H-like superfamily/Ribonuclease H"/>
    <property type="match status" value="1"/>
</dbReference>
<dbReference type="SMART" id="SM00950">
    <property type="entry name" value="Piwi"/>
    <property type="match status" value="1"/>
</dbReference>
<dbReference type="InterPro" id="IPR012337">
    <property type="entry name" value="RNaseH-like_sf"/>
</dbReference>
<dbReference type="InterPro" id="IPR036397">
    <property type="entry name" value="RNaseH_sf"/>
</dbReference>
<protein>
    <recommendedName>
        <fullName evidence="2">Protein argonaute</fullName>
    </recommendedName>
</protein>
<dbReference type="Pfam" id="PF02171">
    <property type="entry name" value="Piwi"/>
    <property type="match status" value="1"/>
</dbReference>
<dbReference type="OrthoDB" id="436401at2"/>
<dbReference type="AlphaFoldDB" id="A0A0V7ZCG4"/>
<dbReference type="RefSeq" id="WP_027844945.1">
    <property type="nucleotide sequence ID" value="NZ_LMTZ01000162.1"/>
</dbReference>
<dbReference type="Proteomes" id="UP000053372">
    <property type="component" value="Unassembled WGS sequence"/>
</dbReference>
<keyword evidence="5" id="KW-1185">Reference proteome</keyword>
<proteinExistence type="inferred from homology"/>
<dbReference type="SUPFAM" id="SSF53098">
    <property type="entry name" value="Ribonuclease H-like"/>
    <property type="match status" value="1"/>
</dbReference>
<evidence type="ECO:0000256" key="1">
    <source>
        <dbReference type="ARBA" id="ARBA00035012"/>
    </source>
</evidence>
<dbReference type="GO" id="GO:0003676">
    <property type="term" value="F:nucleic acid binding"/>
    <property type="evidence" value="ECO:0007669"/>
    <property type="project" value="InterPro"/>
</dbReference>
<comment type="caution">
    <text evidence="4">The sequence shown here is derived from an EMBL/GenBank/DDBJ whole genome shotgun (WGS) entry which is preliminary data.</text>
</comment>
<dbReference type="InterPro" id="IPR003165">
    <property type="entry name" value="Piwi"/>
</dbReference>
<evidence type="ECO:0000256" key="2">
    <source>
        <dbReference type="ARBA" id="ARBA00035032"/>
    </source>
</evidence>
<feature type="domain" description="Piwi" evidence="3">
    <location>
        <begin position="469"/>
        <end position="752"/>
    </location>
</feature>
<sequence>MNIAITKPLPQSAVTPIFLSEILPLIFEVDNSRYNLKENIICFQIFPEVGREIGNRLSWHLCQKFTELIVIWQNNFFWVLNKPTQIPPNHKQFKKALLEICEELKRDISNSYNFNFAFHNNYSVQLVEKPQITASTLAQLATRILKIACPFSSPIAFSQKQVEVRREANFWAEIIELEGQFIPALTITAKSNFNCTINLAEFYQNHSYKQNPQQLLVGLKVQDIERSSFATITGIVGTVGEHKEKLKASATGTISKQALEEAPDEQPLVSVQFGKNKQQFHYAMGALRPCITLETAIKLGLEHNKLLNVAKIVPRERKELLILYKQEAEKVLTNYGFGLGKSINSRNYPQLFWQPKFKISATKLLFGNNITEFQSNILKGLSRGGVYRRHQNYRNPSDKITIAALKIGNFLVKNSCLKQVQERLQQYGFESIIPQENVKSLYLENFTTIEARTKVEEKINDLMEKHPDIVLVFLPQEDRNSDDTPNGSLYSLISSCLLRRGIASQFIYERTLKDVKFHNILNQIIPGILAKLGNLPFVLAKPLEIADYFIGLDVSRASKKRSKGSMNACASSRLYGKQGEFDDYKIGDALIEGEEIPQVVLQNFLPGAKLKEKTVLIYRDGRFCGDEALHLKEWAKATGSQFILVECYKSGIPRLYNWEQQIIKAPTKGLGLRLSAREIILVTTEFKSENVGLPLPLRLKIHEAGHQVSIEDLAETTLKLTLLHHGSLREPRLPIPLFGSDRIAYRRLRGIYPGGLDGNRQFWL</sequence>
<evidence type="ECO:0000259" key="3">
    <source>
        <dbReference type="PROSITE" id="PS50822"/>
    </source>
</evidence>
<organism evidence="4 5">
    <name type="scientific">Mastigocoleus testarum BC008</name>
    <dbReference type="NCBI Taxonomy" id="371196"/>
    <lineage>
        <taxon>Bacteria</taxon>
        <taxon>Bacillati</taxon>
        <taxon>Cyanobacteriota</taxon>
        <taxon>Cyanophyceae</taxon>
        <taxon>Nostocales</taxon>
        <taxon>Hapalosiphonaceae</taxon>
        <taxon>Mastigocoleus</taxon>
    </lineage>
</organism>
<dbReference type="PROSITE" id="PS50822">
    <property type="entry name" value="PIWI"/>
    <property type="match status" value="1"/>
</dbReference>
<reference evidence="4 5" key="1">
    <citation type="journal article" date="2015" name="Genome Announc.">
        <title>Draft Genome of the Euendolithic (true boring) Cyanobacterium Mastigocoleus testarum strain BC008.</title>
        <authorList>
            <person name="Guida B.S."/>
            <person name="Garcia-Pichel F."/>
        </authorList>
    </citation>
    <scope>NUCLEOTIDE SEQUENCE [LARGE SCALE GENOMIC DNA]</scope>
    <source>
        <strain evidence="4 5">BC008</strain>
    </source>
</reference>
<dbReference type="EMBL" id="LMTZ01000162">
    <property type="protein sequence ID" value="KST62171.1"/>
    <property type="molecule type" value="Genomic_DNA"/>
</dbReference>
<name>A0A0V7ZCG4_9CYAN</name>
<gene>
    <name evidence="4" type="ORF">BC008_37625</name>
</gene>